<keyword evidence="10" id="KW-0449">Lipoprotein</keyword>
<proteinExistence type="inferred from homology"/>
<keyword evidence="4" id="KW-0336">GPI-anchor</keyword>
<evidence type="ECO:0000256" key="5">
    <source>
        <dbReference type="ARBA" id="ARBA00022729"/>
    </source>
</evidence>
<protein>
    <submittedName>
        <fullName evidence="12">Uncharacterized protein</fullName>
    </submittedName>
</protein>
<evidence type="ECO:0000256" key="8">
    <source>
        <dbReference type="ARBA" id="ARBA00023180"/>
    </source>
</evidence>
<dbReference type="AlphaFoldDB" id="A0ABD2X883"/>
<keyword evidence="3" id="KW-1003">Cell membrane</keyword>
<keyword evidence="6" id="KW-0654">Proteoglycan</keyword>
<dbReference type="GO" id="GO:0098552">
    <property type="term" value="C:side of membrane"/>
    <property type="evidence" value="ECO:0007669"/>
    <property type="project" value="UniProtKB-KW"/>
</dbReference>
<dbReference type="Proteomes" id="UP001627154">
    <property type="component" value="Unassembled WGS sequence"/>
</dbReference>
<evidence type="ECO:0000256" key="3">
    <source>
        <dbReference type="ARBA" id="ARBA00022475"/>
    </source>
</evidence>
<evidence type="ECO:0000256" key="11">
    <source>
        <dbReference type="SAM" id="SignalP"/>
    </source>
</evidence>
<evidence type="ECO:0000256" key="1">
    <source>
        <dbReference type="ARBA" id="ARBA00004609"/>
    </source>
</evidence>
<evidence type="ECO:0000313" key="12">
    <source>
        <dbReference type="EMBL" id="KAL3401527.1"/>
    </source>
</evidence>
<accession>A0ABD2X883</accession>
<evidence type="ECO:0000256" key="7">
    <source>
        <dbReference type="ARBA" id="ARBA00023136"/>
    </source>
</evidence>
<evidence type="ECO:0000256" key="10">
    <source>
        <dbReference type="ARBA" id="ARBA00023288"/>
    </source>
</evidence>
<dbReference type="InterPro" id="IPR001863">
    <property type="entry name" value="Glypican"/>
</dbReference>
<dbReference type="EMBL" id="JBJJXI010000045">
    <property type="protein sequence ID" value="KAL3401527.1"/>
    <property type="molecule type" value="Genomic_DNA"/>
</dbReference>
<comment type="subcellular location">
    <subcellularLocation>
        <location evidence="1">Cell membrane</location>
        <topology evidence="1">Lipid-anchor</topology>
        <topology evidence="1">GPI-anchor</topology>
    </subcellularLocation>
</comment>
<comment type="caution">
    <text evidence="12">The sequence shown here is derived from an EMBL/GenBank/DDBJ whole genome shotgun (WGS) entry which is preliminary data.</text>
</comment>
<sequence>MTSPARLVVLLLLLLSVLLVSEPVLGRPQHNYDAAANGHEEDAQCLVLRRFFDNYDGRAENRSSSIPRVPPTPSSHQNTICGGRCCDHETEEHLRQQAKDDFYDQIHHHSRSLLGLLATTADALRGKCLFTTTTYQYLASTFSFLISFEGATCDRSLLHNPGSDINIK</sequence>
<reference evidence="12 13" key="1">
    <citation type="journal article" date="2024" name="bioRxiv">
        <title>A reference genome for Trichogramma kaykai: A tiny desert-dwelling parasitoid wasp with competing sex-ratio distorters.</title>
        <authorList>
            <person name="Culotta J."/>
            <person name="Lindsey A.R."/>
        </authorList>
    </citation>
    <scope>NUCLEOTIDE SEQUENCE [LARGE SCALE GENOMIC DNA]</scope>
    <source>
        <strain evidence="12 13">KSX58</strain>
    </source>
</reference>
<evidence type="ECO:0000256" key="6">
    <source>
        <dbReference type="ARBA" id="ARBA00022974"/>
    </source>
</evidence>
<dbReference type="GO" id="GO:0005886">
    <property type="term" value="C:plasma membrane"/>
    <property type="evidence" value="ECO:0007669"/>
    <property type="project" value="UniProtKB-SubCell"/>
</dbReference>
<keyword evidence="5 11" id="KW-0732">Signal</keyword>
<gene>
    <name evidence="12" type="ORF">TKK_005351</name>
</gene>
<name>A0ABD2X883_9HYME</name>
<feature type="chain" id="PRO_5044815442" evidence="11">
    <location>
        <begin position="27"/>
        <end position="168"/>
    </location>
</feature>
<evidence type="ECO:0000256" key="2">
    <source>
        <dbReference type="ARBA" id="ARBA00010260"/>
    </source>
</evidence>
<evidence type="ECO:0000313" key="13">
    <source>
        <dbReference type="Proteomes" id="UP001627154"/>
    </source>
</evidence>
<feature type="signal peptide" evidence="11">
    <location>
        <begin position="1"/>
        <end position="26"/>
    </location>
</feature>
<keyword evidence="9" id="KW-0357">Heparan sulfate</keyword>
<dbReference type="Pfam" id="PF01153">
    <property type="entry name" value="Glypican"/>
    <property type="match status" value="1"/>
</dbReference>
<evidence type="ECO:0000256" key="9">
    <source>
        <dbReference type="ARBA" id="ARBA00023207"/>
    </source>
</evidence>
<evidence type="ECO:0000256" key="4">
    <source>
        <dbReference type="ARBA" id="ARBA00022622"/>
    </source>
</evidence>
<organism evidence="12 13">
    <name type="scientific">Trichogramma kaykai</name>
    <dbReference type="NCBI Taxonomy" id="54128"/>
    <lineage>
        <taxon>Eukaryota</taxon>
        <taxon>Metazoa</taxon>
        <taxon>Ecdysozoa</taxon>
        <taxon>Arthropoda</taxon>
        <taxon>Hexapoda</taxon>
        <taxon>Insecta</taxon>
        <taxon>Pterygota</taxon>
        <taxon>Neoptera</taxon>
        <taxon>Endopterygota</taxon>
        <taxon>Hymenoptera</taxon>
        <taxon>Apocrita</taxon>
        <taxon>Proctotrupomorpha</taxon>
        <taxon>Chalcidoidea</taxon>
        <taxon>Trichogrammatidae</taxon>
        <taxon>Trichogramma</taxon>
    </lineage>
</organism>
<comment type="similarity">
    <text evidence="2">Belongs to the glypican family.</text>
</comment>
<keyword evidence="8" id="KW-0325">Glycoprotein</keyword>
<keyword evidence="7" id="KW-0472">Membrane</keyword>
<keyword evidence="13" id="KW-1185">Reference proteome</keyword>